<evidence type="ECO:0000313" key="4">
    <source>
        <dbReference type="EMBL" id="AXK38248.1"/>
    </source>
</evidence>
<evidence type="ECO:0000256" key="1">
    <source>
        <dbReference type="SAM" id="MobiDB-lite"/>
    </source>
</evidence>
<evidence type="ECO:0000313" key="5">
    <source>
        <dbReference type="Proteomes" id="UP000254537"/>
    </source>
</evidence>
<feature type="domain" description="Glycine zipper" evidence="3">
    <location>
        <begin position="29"/>
        <end position="67"/>
    </location>
</feature>
<sequence>MFRKYLPLAALVLLPLSFGAQAGGEILLGGALGGAAGAAIGDSLGGRDGAVIGGALGGAVGAGIGHDYRRERIIERRVVYEDDRPYYRSRYDRDYGPRGHWKHRNWKHRHGHDRDDDDD</sequence>
<feature type="chain" id="PRO_5016814582" description="Glycine zipper domain-containing protein" evidence="2">
    <location>
        <begin position="23"/>
        <end position="119"/>
    </location>
</feature>
<feature type="compositionally biased region" description="Basic residues" evidence="1">
    <location>
        <begin position="99"/>
        <end position="111"/>
    </location>
</feature>
<feature type="region of interest" description="Disordered" evidence="1">
    <location>
        <begin position="88"/>
        <end position="119"/>
    </location>
</feature>
<name>A0A345Y2U6_9NEIS</name>
<dbReference type="AlphaFoldDB" id="A0A345Y2U6"/>
<dbReference type="KEGG" id="ccah:DWG20_01685"/>
<gene>
    <name evidence="4" type="ORF">DWG20_01685</name>
</gene>
<dbReference type="RefSeq" id="WP_115432130.1">
    <property type="nucleotide sequence ID" value="NZ_CP031337.1"/>
</dbReference>
<dbReference type="Pfam" id="PF13488">
    <property type="entry name" value="Gly-zipper_Omp"/>
    <property type="match status" value="1"/>
</dbReference>
<reference evidence="4 5" key="1">
    <citation type="submission" date="2018-07" db="EMBL/GenBank/DDBJ databases">
        <title>Crenobacter cavernae sp. nov., isolated from a karst cave.</title>
        <authorList>
            <person name="Zhu H."/>
        </authorList>
    </citation>
    <scope>NUCLEOTIDE SEQUENCE [LARGE SCALE GENOMIC DNA]</scope>
    <source>
        <strain evidence="4 5">K1W11S-77</strain>
    </source>
</reference>
<evidence type="ECO:0000256" key="2">
    <source>
        <dbReference type="SAM" id="SignalP"/>
    </source>
</evidence>
<organism evidence="4 5">
    <name type="scientific">Crenobacter cavernae</name>
    <dbReference type="NCBI Taxonomy" id="2290923"/>
    <lineage>
        <taxon>Bacteria</taxon>
        <taxon>Pseudomonadati</taxon>
        <taxon>Pseudomonadota</taxon>
        <taxon>Betaproteobacteria</taxon>
        <taxon>Neisseriales</taxon>
        <taxon>Neisseriaceae</taxon>
        <taxon>Crenobacter</taxon>
    </lineage>
</organism>
<evidence type="ECO:0000259" key="3">
    <source>
        <dbReference type="Pfam" id="PF13488"/>
    </source>
</evidence>
<proteinExistence type="predicted"/>
<dbReference type="Proteomes" id="UP000254537">
    <property type="component" value="Chromosome"/>
</dbReference>
<dbReference type="EMBL" id="CP031337">
    <property type="protein sequence ID" value="AXK38248.1"/>
    <property type="molecule type" value="Genomic_DNA"/>
</dbReference>
<accession>A0A345Y2U6</accession>
<feature type="compositionally biased region" description="Basic and acidic residues" evidence="1">
    <location>
        <begin position="88"/>
        <end position="97"/>
    </location>
</feature>
<feature type="signal peptide" evidence="2">
    <location>
        <begin position="1"/>
        <end position="22"/>
    </location>
</feature>
<protein>
    <recommendedName>
        <fullName evidence="3">Glycine zipper domain-containing protein</fullName>
    </recommendedName>
</protein>
<dbReference type="InterPro" id="IPR039567">
    <property type="entry name" value="Gly-zipper"/>
</dbReference>
<keyword evidence="2" id="KW-0732">Signal</keyword>